<dbReference type="Proteomes" id="UP000094336">
    <property type="component" value="Unassembled WGS sequence"/>
</dbReference>
<dbReference type="Pfam" id="PF00856">
    <property type="entry name" value="SET"/>
    <property type="match status" value="1"/>
</dbReference>
<dbReference type="STRING" id="984486.A0A1E3QHK1"/>
<dbReference type="SUPFAM" id="SSF82199">
    <property type="entry name" value="SET domain"/>
    <property type="match status" value="1"/>
</dbReference>
<evidence type="ECO:0000313" key="4">
    <source>
        <dbReference type="Proteomes" id="UP000094336"/>
    </source>
</evidence>
<protein>
    <recommendedName>
        <fullName evidence="1">Ribosomal lysine N-methyltransferase 4</fullName>
        <ecNumber evidence="1">2.1.1.-</ecNumber>
    </recommendedName>
</protein>
<sequence>MTFDQDTASFSQWLTLHRVELSSKVLIADLRALYQGRGVVALEDIAEDEVVFSIPRSAILNVETSALSSLNGNRDVLAGLGQWEALILVLLYEQSLGAASNWASYFGVLPTEFSSLMYWSDAELALLEPSLVGNRIGKDSSVEMYERLFPAVVEALGVAAQIGSTTIEDFHKIGSLIMAYSFDCQKPDFGEDEDDEDDEDEYLKCMVPLADTLNADTTLANVNLMSTPEELVMKSVKAISKGEQIYNTYGDHPNAEILRRYGYVEWSGSKFDFAEIPLNSIKQVFVDEGALTEKFWETMLHTIADTELEEIDEEVVLEAYDCYNDGTVLPELFLLLQVATLANQIASSDKSILEQKSKDTRAYVNRILKKCCQLVESGKLTQSVEAVWAKLLTTRLANYPQVLVQAPAFVTPEDVTSKQAISQCIHRSEINSLNACGAPFSDFKFIEDEKMIKAITAKREIESKETRKSKKQRR</sequence>
<keyword evidence="1" id="KW-0808">Transferase</keyword>
<feature type="domain" description="SET" evidence="2">
    <location>
        <begin position="17"/>
        <end position="250"/>
    </location>
</feature>
<dbReference type="PROSITE" id="PS50280">
    <property type="entry name" value="SET"/>
    <property type="match status" value="1"/>
</dbReference>
<evidence type="ECO:0000256" key="1">
    <source>
        <dbReference type="PIRNR" id="PIRNR011771"/>
    </source>
</evidence>
<evidence type="ECO:0000313" key="3">
    <source>
        <dbReference type="EMBL" id="ODQ77175.1"/>
    </source>
</evidence>
<dbReference type="FunFam" id="3.90.1410.10:FF:000007">
    <property type="entry name" value="Ribosomal lysine N-methyltransferase 4"/>
    <property type="match status" value="1"/>
</dbReference>
<dbReference type="GeneID" id="30147899"/>
<organism evidence="3 4">
    <name type="scientific">Babjeviella inositovora NRRL Y-12698</name>
    <dbReference type="NCBI Taxonomy" id="984486"/>
    <lineage>
        <taxon>Eukaryota</taxon>
        <taxon>Fungi</taxon>
        <taxon>Dikarya</taxon>
        <taxon>Ascomycota</taxon>
        <taxon>Saccharomycotina</taxon>
        <taxon>Pichiomycetes</taxon>
        <taxon>Serinales incertae sedis</taxon>
        <taxon>Babjeviella</taxon>
    </lineage>
</organism>
<dbReference type="PIRSF" id="PIRSF011771">
    <property type="entry name" value="RMS1_SET"/>
    <property type="match status" value="1"/>
</dbReference>
<keyword evidence="4" id="KW-1185">Reference proteome</keyword>
<dbReference type="AlphaFoldDB" id="A0A1E3QHK1"/>
<dbReference type="InterPro" id="IPR050600">
    <property type="entry name" value="SETD3_SETD6_MTase"/>
</dbReference>
<dbReference type="InterPro" id="IPR046341">
    <property type="entry name" value="SET_dom_sf"/>
</dbReference>
<dbReference type="RefSeq" id="XP_018982503.1">
    <property type="nucleotide sequence ID" value="XM_019130046.1"/>
</dbReference>
<dbReference type="InterPro" id="IPR001214">
    <property type="entry name" value="SET_dom"/>
</dbReference>
<dbReference type="GO" id="GO:0032259">
    <property type="term" value="P:methylation"/>
    <property type="evidence" value="ECO:0007669"/>
    <property type="project" value="UniProtKB-KW"/>
</dbReference>
<keyword evidence="1" id="KW-0489">Methyltransferase</keyword>
<keyword evidence="1" id="KW-0949">S-adenosyl-L-methionine</keyword>
<dbReference type="PANTHER" id="PTHR13271:SF34">
    <property type="entry name" value="N-LYSINE METHYLTRANSFERASE SETD6"/>
    <property type="match status" value="1"/>
</dbReference>
<comment type="similarity">
    <text evidence="1">Belongs to the class V-like SAM-binding methyltransferase superfamily. Histone-lysine methyltransferase family. SETD6 subfamily.</text>
</comment>
<comment type="subcellular location">
    <subcellularLocation>
        <location evidence="1">Nucleus</location>
    </subcellularLocation>
</comment>
<dbReference type="PANTHER" id="PTHR13271">
    <property type="entry name" value="UNCHARACTERIZED PUTATIVE METHYLTRANSFERASE"/>
    <property type="match status" value="1"/>
</dbReference>
<accession>A0A1E3QHK1</accession>
<reference evidence="4" key="1">
    <citation type="submission" date="2016-05" db="EMBL/GenBank/DDBJ databases">
        <title>Comparative genomics of biotechnologically important yeasts.</title>
        <authorList>
            <consortium name="DOE Joint Genome Institute"/>
            <person name="Riley R."/>
            <person name="Haridas S."/>
            <person name="Wolfe K.H."/>
            <person name="Lopes M.R."/>
            <person name="Hittinger C.T."/>
            <person name="Goker M."/>
            <person name="Salamov A."/>
            <person name="Wisecaver J."/>
            <person name="Long T.M."/>
            <person name="Aerts A.L."/>
            <person name="Barry K."/>
            <person name="Choi C."/>
            <person name="Clum A."/>
            <person name="Coughlan A.Y."/>
            <person name="Deshpande S."/>
            <person name="Douglass A.P."/>
            <person name="Hanson S.J."/>
            <person name="Klenk H.-P."/>
            <person name="Labutti K."/>
            <person name="Lapidus A."/>
            <person name="Lindquist E."/>
            <person name="Lipzen A."/>
            <person name="Meier-Kolthoff J.P."/>
            <person name="Ohm R.A."/>
            <person name="Otillar R.P."/>
            <person name="Pangilinan J."/>
            <person name="Peng Y."/>
            <person name="Rokas A."/>
            <person name="Rosa C.A."/>
            <person name="Scheuner C."/>
            <person name="Sibirny A.A."/>
            <person name="Slot J.C."/>
            <person name="Stielow J.B."/>
            <person name="Sun H."/>
            <person name="Kurtzman C.P."/>
            <person name="Blackwell M."/>
            <person name="Grigoriev I.V."/>
            <person name="Jeffries T.W."/>
        </authorList>
    </citation>
    <scope>NUCLEOTIDE SEQUENCE [LARGE SCALE GENOMIC DNA]</scope>
    <source>
        <strain evidence="4">NRRL Y-12698</strain>
    </source>
</reference>
<comment type="function">
    <text evidence="1">S-adenosyl-L-methionine-dependent protein-lysine N-methyltransferase that monomethylates 60S ribosomal protein L42.</text>
</comment>
<proteinExistence type="inferred from homology"/>
<dbReference type="GO" id="GO:0005634">
    <property type="term" value="C:nucleus"/>
    <property type="evidence" value="ECO:0007669"/>
    <property type="project" value="UniProtKB-SubCell"/>
</dbReference>
<keyword evidence="1" id="KW-0539">Nucleus</keyword>
<dbReference type="OrthoDB" id="341421at2759"/>
<dbReference type="EMBL" id="KV454442">
    <property type="protein sequence ID" value="ODQ77175.1"/>
    <property type="molecule type" value="Genomic_DNA"/>
</dbReference>
<name>A0A1E3QHK1_9ASCO</name>
<dbReference type="InterPro" id="IPR011383">
    <property type="entry name" value="N-lys_methylase_SETD6"/>
</dbReference>
<evidence type="ECO:0000259" key="2">
    <source>
        <dbReference type="PROSITE" id="PS50280"/>
    </source>
</evidence>
<dbReference type="GO" id="GO:0016279">
    <property type="term" value="F:protein-lysine N-methyltransferase activity"/>
    <property type="evidence" value="ECO:0007669"/>
    <property type="project" value="UniProtKB-UniRule"/>
</dbReference>
<dbReference type="Gene3D" id="3.90.1410.10">
    <property type="entry name" value="set domain protein methyltransferase, domain 1"/>
    <property type="match status" value="1"/>
</dbReference>
<gene>
    <name evidence="3" type="ORF">BABINDRAFT_163687</name>
</gene>
<dbReference type="EC" id="2.1.1.-" evidence="1"/>